<dbReference type="EMBL" id="CAJVPP010005505">
    <property type="protein sequence ID" value="CAG8666072.1"/>
    <property type="molecule type" value="Genomic_DNA"/>
</dbReference>
<gene>
    <name evidence="2" type="ORF">FMOSSE_LOCUS12174</name>
</gene>
<comment type="caution">
    <text evidence="2">The sequence shown here is derived from an EMBL/GenBank/DDBJ whole genome shotgun (WGS) entry which is preliminary data.</text>
</comment>
<reference evidence="2" key="1">
    <citation type="submission" date="2021-06" db="EMBL/GenBank/DDBJ databases">
        <authorList>
            <person name="Kallberg Y."/>
            <person name="Tangrot J."/>
            <person name="Rosling A."/>
        </authorList>
    </citation>
    <scope>NUCLEOTIDE SEQUENCE</scope>
    <source>
        <strain evidence="2">87-6 pot B 2015</strain>
    </source>
</reference>
<evidence type="ECO:0000313" key="3">
    <source>
        <dbReference type="Proteomes" id="UP000789375"/>
    </source>
</evidence>
<protein>
    <submittedName>
        <fullName evidence="2">8816_t:CDS:1</fullName>
    </submittedName>
</protein>
<organism evidence="2 3">
    <name type="scientific">Funneliformis mosseae</name>
    <name type="common">Endomycorrhizal fungus</name>
    <name type="synonym">Glomus mosseae</name>
    <dbReference type="NCBI Taxonomy" id="27381"/>
    <lineage>
        <taxon>Eukaryota</taxon>
        <taxon>Fungi</taxon>
        <taxon>Fungi incertae sedis</taxon>
        <taxon>Mucoromycota</taxon>
        <taxon>Glomeromycotina</taxon>
        <taxon>Glomeromycetes</taxon>
        <taxon>Glomerales</taxon>
        <taxon>Glomeraceae</taxon>
        <taxon>Funneliformis</taxon>
    </lineage>
</organism>
<dbReference type="AlphaFoldDB" id="A0A9N9E5M7"/>
<evidence type="ECO:0000313" key="2">
    <source>
        <dbReference type="EMBL" id="CAG8666072.1"/>
    </source>
</evidence>
<proteinExistence type="predicted"/>
<feature type="compositionally biased region" description="Acidic residues" evidence="1">
    <location>
        <begin position="122"/>
        <end position="143"/>
    </location>
</feature>
<dbReference type="Proteomes" id="UP000789375">
    <property type="component" value="Unassembled WGS sequence"/>
</dbReference>
<sequence>SKLAVAATHIIRDVLHTSLLNFAQSLAEISGFFSILQNELSILARNSDASITKLHYYKCRNKVPAIVAACQFYMKSIPDCQTELLCIPNDCDKNYVQQWLIEKKAKIGNVHLSEALTHSNPYDDDYYDNDDNDDNDDHYDDNDSFGSDN</sequence>
<name>A0A9N9E5M7_FUNMO</name>
<keyword evidence="3" id="KW-1185">Reference proteome</keyword>
<evidence type="ECO:0000256" key="1">
    <source>
        <dbReference type="SAM" id="MobiDB-lite"/>
    </source>
</evidence>
<feature type="region of interest" description="Disordered" evidence="1">
    <location>
        <begin position="121"/>
        <end position="149"/>
    </location>
</feature>
<accession>A0A9N9E5M7</accession>
<feature type="non-terminal residue" evidence="2">
    <location>
        <position position="149"/>
    </location>
</feature>